<keyword evidence="1" id="KW-1133">Transmembrane helix</keyword>
<gene>
    <name evidence="2" type="ORF">PSI23_18460</name>
</gene>
<evidence type="ECO:0000313" key="3">
    <source>
        <dbReference type="Proteomes" id="UP001217178"/>
    </source>
</evidence>
<evidence type="ECO:0000313" key="2">
    <source>
        <dbReference type="EMBL" id="MDC9591217.1"/>
    </source>
</evidence>
<dbReference type="PROSITE" id="PS51257">
    <property type="entry name" value="PROKAR_LIPOPROTEIN"/>
    <property type="match status" value="1"/>
</dbReference>
<feature type="transmembrane region" description="Helical" evidence="1">
    <location>
        <begin position="24"/>
        <end position="44"/>
    </location>
</feature>
<dbReference type="Proteomes" id="UP001217178">
    <property type="component" value="Unassembled WGS sequence"/>
</dbReference>
<keyword evidence="1" id="KW-0472">Membrane</keyword>
<dbReference type="RefSeq" id="WP_273556449.1">
    <property type="nucleotide sequence ID" value="NZ_JAQRFI010000064.1"/>
</dbReference>
<reference evidence="2 3" key="1">
    <citation type="submission" date="2023-02" db="EMBL/GenBank/DDBJ databases">
        <title>Entomopathogenic bacteria.</title>
        <authorList>
            <person name="Machado R.A."/>
        </authorList>
    </citation>
    <scope>NUCLEOTIDE SEQUENCE [LARGE SCALE GENOMIC DNA]</scope>
    <source>
        <strain evidence="2 3">XENO-10</strain>
    </source>
</reference>
<dbReference type="EMBL" id="JAQRFI010000064">
    <property type="protein sequence ID" value="MDC9591217.1"/>
    <property type="molecule type" value="Genomic_DNA"/>
</dbReference>
<comment type="caution">
    <text evidence="2">The sequence shown here is derived from an EMBL/GenBank/DDBJ whole genome shotgun (WGS) entry which is preliminary data.</text>
</comment>
<evidence type="ECO:0000256" key="1">
    <source>
        <dbReference type="SAM" id="Phobius"/>
    </source>
</evidence>
<protein>
    <recommendedName>
        <fullName evidence="4">Phage abortive infection protein</fullName>
    </recommendedName>
</protein>
<proteinExistence type="predicted"/>
<organism evidence="2 3">
    <name type="scientific">Xenorhabdus yunnanensis</name>
    <dbReference type="NCBI Taxonomy" id="3025878"/>
    <lineage>
        <taxon>Bacteria</taxon>
        <taxon>Pseudomonadati</taxon>
        <taxon>Pseudomonadota</taxon>
        <taxon>Gammaproteobacteria</taxon>
        <taxon>Enterobacterales</taxon>
        <taxon>Morganellaceae</taxon>
        <taxon>Xenorhabdus</taxon>
    </lineage>
</organism>
<sequence length="258" mass="30172">MKETISKHIKNFYNKYIKEPSKEYWYLLVLLAFACIPLGAYFHTFNNSLSNNSGDWAAFGSLVGGVWGPLATIGSIIVLIQTLKTMQRNNDNQLREAEITKNFDHIMLLTKTLNDVMDMNPNKVQGVKVEQNCVFGYLQYQVRMSVQNNHLYGLAYGEKRIDNSDEIWNLAYKVVKNKNYFENESIVFAEILRKIKTIKEEDSQKTAKIMLQNRISPDRRFWFYCHCEYWNCNIFNELKSYDNFAVLPTPLQNLVSKK</sequence>
<feature type="transmembrane region" description="Helical" evidence="1">
    <location>
        <begin position="56"/>
        <end position="80"/>
    </location>
</feature>
<evidence type="ECO:0008006" key="4">
    <source>
        <dbReference type="Google" id="ProtNLM"/>
    </source>
</evidence>
<accession>A0ABT5LJC1</accession>
<name>A0ABT5LJC1_9GAMM</name>
<keyword evidence="3" id="KW-1185">Reference proteome</keyword>
<keyword evidence="1" id="KW-0812">Transmembrane</keyword>